<feature type="transmembrane region" description="Helical" evidence="5">
    <location>
        <begin position="89"/>
        <end position="108"/>
    </location>
</feature>
<protein>
    <recommendedName>
        <fullName evidence="6">O-antigen ligase-related domain-containing protein</fullName>
    </recommendedName>
</protein>
<evidence type="ECO:0000256" key="5">
    <source>
        <dbReference type="SAM" id="Phobius"/>
    </source>
</evidence>
<feature type="domain" description="O-antigen ligase-related" evidence="6">
    <location>
        <begin position="186"/>
        <end position="322"/>
    </location>
</feature>
<gene>
    <name evidence="7" type="ORF">FK220_017160</name>
</gene>
<evidence type="ECO:0000256" key="2">
    <source>
        <dbReference type="ARBA" id="ARBA00022692"/>
    </source>
</evidence>
<feature type="transmembrane region" description="Helical" evidence="5">
    <location>
        <begin position="152"/>
        <end position="172"/>
    </location>
</feature>
<evidence type="ECO:0000313" key="8">
    <source>
        <dbReference type="Proteomes" id="UP000707206"/>
    </source>
</evidence>
<dbReference type="InterPro" id="IPR051533">
    <property type="entry name" value="WaaL-like"/>
</dbReference>
<comment type="caution">
    <text evidence="7">The sequence shown here is derived from an EMBL/GenBank/DDBJ whole genome shotgun (WGS) entry which is preliminary data.</text>
</comment>
<feature type="transmembrane region" description="Helical" evidence="5">
    <location>
        <begin position="202"/>
        <end position="219"/>
    </location>
</feature>
<evidence type="ECO:0000256" key="1">
    <source>
        <dbReference type="ARBA" id="ARBA00004141"/>
    </source>
</evidence>
<dbReference type="AlphaFoldDB" id="A0A967E8A6"/>
<evidence type="ECO:0000256" key="4">
    <source>
        <dbReference type="ARBA" id="ARBA00023136"/>
    </source>
</evidence>
<proteinExistence type="predicted"/>
<keyword evidence="4 5" id="KW-0472">Membrane</keyword>
<feature type="transmembrane region" description="Helical" evidence="5">
    <location>
        <begin position="30"/>
        <end position="48"/>
    </location>
</feature>
<evidence type="ECO:0000259" key="6">
    <source>
        <dbReference type="Pfam" id="PF04932"/>
    </source>
</evidence>
<reference evidence="7" key="2">
    <citation type="submission" date="2020-03" db="EMBL/GenBank/DDBJ databases">
        <title>Flavobacteriaceae bacterium strain TP-CH-4, a member of the family Flavobacteriaceae isolated from a deep-sea seamount.</title>
        <authorList>
            <person name="Zhang D.-C."/>
        </authorList>
    </citation>
    <scope>NUCLEOTIDE SEQUENCE</scope>
    <source>
        <strain evidence="7">TP-CH-4</strain>
    </source>
</reference>
<reference evidence="7" key="1">
    <citation type="submission" date="2019-07" db="EMBL/GenBank/DDBJ databases">
        <authorList>
            <person name="De-Chao Zhang Q."/>
        </authorList>
    </citation>
    <scope>NUCLEOTIDE SEQUENCE</scope>
    <source>
        <strain evidence="7">TP-CH-4</strain>
    </source>
</reference>
<feature type="transmembrane region" description="Helical" evidence="5">
    <location>
        <begin position="226"/>
        <end position="244"/>
    </location>
</feature>
<keyword evidence="3 5" id="KW-1133">Transmembrane helix</keyword>
<keyword evidence="8" id="KW-1185">Reference proteome</keyword>
<feature type="transmembrane region" description="Helical" evidence="5">
    <location>
        <begin position="60"/>
        <end position="83"/>
    </location>
</feature>
<evidence type="ECO:0000256" key="3">
    <source>
        <dbReference type="ARBA" id="ARBA00022989"/>
    </source>
</evidence>
<dbReference type="Proteomes" id="UP000707206">
    <property type="component" value="Unassembled WGS sequence"/>
</dbReference>
<evidence type="ECO:0000313" key="7">
    <source>
        <dbReference type="EMBL" id="NHF61084.1"/>
    </source>
</evidence>
<comment type="subcellular location">
    <subcellularLocation>
        <location evidence="1">Membrane</location>
        <topology evidence="1">Multi-pass membrane protein</topology>
    </subcellularLocation>
</comment>
<accession>A0A967E8A6</accession>
<dbReference type="PANTHER" id="PTHR37422:SF13">
    <property type="entry name" value="LIPOPOLYSACCHARIDE BIOSYNTHESIS PROTEIN PA4999-RELATED"/>
    <property type="match status" value="1"/>
</dbReference>
<dbReference type="InterPro" id="IPR007016">
    <property type="entry name" value="O-antigen_ligase-rel_domated"/>
</dbReference>
<name>A0A967E8A6_9FLAO</name>
<feature type="transmembrane region" description="Helical" evidence="5">
    <location>
        <begin position="120"/>
        <end position="140"/>
    </location>
</feature>
<dbReference type="PANTHER" id="PTHR37422">
    <property type="entry name" value="TEICHURONIC ACID BIOSYNTHESIS PROTEIN TUAE"/>
    <property type="match status" value="1"/>
</dbReference>
<dbReference type="GO" id="GO:0016020">
    <property type="term" value="C:membrane"/>
    <property type="evidence" value="ECO:0007669"/>
    <property type="project" value="UniProtKB-SubCell"/>
</dbReference>
<sequence>MKKLNDFLLYLLIFSATFEYWDPFGIAGTITIARMVTVLYVMSSLPFFKQYLRFRFLKQYVVPLFFLVLAGIFSTIVNDIYVLDLIEIFNTRFIQLALLMVLITAHTVTNKTVLQNALKVYVLSLLITALLLMAGVGITYHSGRLFLFGENANLTGFKSVLAILIVIGGVAGQKVSLKKWVLSILLILPLLMLLIASASRGALLSLFLGLFFMLVLLKVKVVKKIVLIAVGLFFSIYFINYIMVNDRDFAKRIESTIKNAETGGRTKLWESAERVIQDNFIFGVGHSGVNPAMLKYGQKAELPHNIFLEIWLTSGILGVFFFSLFLWRIAKKLWDRYRQTGQVLGLVLFLVILANLSKSGGAIGIIFAWIFFALLIASTTQIEEISSNIYEKKGVNERL</sequence>
<feature type="transmembrane region" description="Helical" evidence="5">
    <location>
        <begin position="306"/>
        <end position="327"/>
    </location>
</feature>
<organism evidence="7 8">
    <name type="scientific">Pelagihabitans pacificus</name>
    <dbReference type="NCBI Taxonomy" id="2696054"/>
    <lineage>
        <taxon>Bacteria</taxon>
        <taxon>Pseudomonadati</taxon>
        <taxon>Bacteroidota</taxon>
        <taxon>Flavobacteriia</taxon>
        <taxon>Flavobacteriales</taxon>
        <taxon>Flavobacteriaceae</taxon>
        <taxon>Pelagihabitans</taxon>
    </lineage>
</organism>
<feature type="transmembrane region" description="Helical" evidence="5">
    <location>
        <begin position="179"/>
        <end position="196"/>
    </location>
</feature>
<dbReference type="Pfam" id="PF04932">
    <property type="entry name" value="Wzy_C"/>
    <property type="match status" value="1"/>
</dbReference>
<feature type="transmembrane region" description="Helical" evidence="5">
    <location>
        <begin position="7"/>
        <end position="24"/>
    </location>
</feature>
<keyword evidence="2 5" id="KW-0812">Transmembrane</keyword>
<dbReference type="EMBL" id="VIKU02000006">
    <property type="protein sequence ID" value="NHF61084.1"/>
    <property type="molecule type" value="Genomic_DNA"/>
</dbReference>